<feature type="domain" description="Glycosyl transferase family 1" evidence="1">
    <location>
        <begin position="190"/>
        <end position="349"/>
    </location>
</feature>
<dbReference type="GO" id="GO:0016757">
    <property type="term" value="F:glycosyltransferase activity"/>
    <property type="evidence" value="ECO:0007669"/>
    <property type="project" value="InterPro"/>
</dbReference>
<reference evidence="3 4" key="1">
    <citation type="submission" date="2016-11" db="EMBL/GenBank/DDBJ databases">
        <authorList>
            <person name="Jaros S."/>
            <person name="Januszkiewicz K."/>
            <person name="Wedrychowicz H."/>
        </authorList>
    </citation>
    <scope>NUCLEOTIDE SEQUENCE [LARGE SCALE GENOMIC DNA]</scope>
    <source>
        <strain evidence="3 4">DSM 27406</strain>
    </source>
</reference>
<sequence length="375" mass="41807">MKLFIVVNVDWFFLSHRLPVALAAKAAGYDVTIVTADTGRADEIRSHGLKVIHLPFKRSGMNMKEELNCIRLLYNLYRQHKPDVLHHVTIKVALYGSIAARLSKMKGSVNAISGLGYNFTGGRKGLAQRVLLTMMKFGFRGGNRHFIFQNEDDVSVFKSLKIVDDRDVTLIKGSGVDLNEFTFAIKPPTAERVKVVLPARMLRDKGVMEFIAAARLLKKELAHSAQFILAGDVDHENLAAISAEELTSLTDGEYIKWIGYQKNVRQLLQESDLVVLPSYREGLPKSLIEAAAVGRPIITTDVPGCRECVIPDYNGFLVPAKDAETLAAAMRRLILSDELRKEMGANSRELAEREFGVDKVIEKTLHIYRSLAKVS</sequence>
<keyword evidence="3" id="KW-0808">Transferase</keyword>
<gene>
    <name evidence="3" type="ORF">SAMN05444266_11250</name>
</gene>
<dbReference type="InterPro" id="IPR001296">
    <property type="entry name" value="Glyco_trans_1"/>
</dbReference>
<organism evidence="3 4">
    <name type="scientific">Chitinophaga jiangningensis</name>
    <dbReference type="NCBI Taxonomy" id="1419482"/>
    <lineage>
        <taxon>Bacteria</taxon>
        <taxon>Pseudomonadati</taxon>
        <taxon>Bacteroidota</taxon>
        <taxon>Chitinophagia</taxon>
        <taxon>Chitinophagales</taxon>
        <taxon>Chitinophagaceae</taxon>
        <taxon>Chitinophaga</taxon>
    </lineage>
</organism>
<dbReference type="AlphaFoldDB" id="A0A1M7M3L6"/>
<dbReference type="Pfam" id="PF13477">
    <property type="entry name" value="Glyco_trans_4_2"/>
    <property type="match status" value="1"/>
</dbReference>
<proteinExistence type="predicted"/>
<dbReference type="Pfam" id="PF00534">
    <property type="entry name" value="Glycos_transf_1"/>
    <property type="match status" value="1"/>
</dbReference>
<dbReference type="STRING" id="1419482.SAMN05444266_11250"/>
<evidence type="ECO:0000259" key="1">
    <source>
        <dbReference type="Pfam" id="PF00534"/>
    </source>
</evidence>
<dbReference type="SUPFAM" id="SSF53756">
    <property type="entry name" value="UDP-Glycosyltransferase/glycogen phosphorylase"/>
    <property type="match status" value="1"/>
</dbReference>
<dbReference type="OrthoDB" id="9790710at2"/>
<evidence type="ECO:0000313" key="4">
    <source>
        <dbReference type="Proteomes" id="UP000184420"/>
    </source>
</evidence>
<dbReference type="CDD" id="cd03808">
    <property type="entry name" value="GT4_CapM-like"/>
    <property type="match status" value="1"/>
</dbReference>
<feature type="domain" description="Glycosyltransferase subfamily 4-like N-terminal" evidence="2">
    <location>
        <begin position="4"/>
        <end position="150"/>
    </location>
</feature>
<dbReference type="InterPro" id="IPR028098">
    <property type="entry name" value="Glyco_trans_4-like_N"/>
</dbReference>
<keyword evidence="4" id="KW-1185">Reference proteome</keyword>
<dbReference type="PANTHER" id="PTHR12526:SF638">
    <property type="entry name" value="SPORE COAT PROTEIN SA"/>
    <property type="match status" value="1"/>
</dbReference>
<protein>
    <submittedName>
        <fullName evidence="3">Glycosyltransferase involved in cell wall bisynthesis</fullName>
    </submittedName>
</protein>
<name>A0A1M7M3L6_9BACT</name>
<evidence type="ECO:0000259" key="2">
    <source>
        <dbReference type="Pfam" id="PF13477"/>
    </source>
</evidence>
<dbReference type="PANTHER" id="PTHR12526">
    <property type="entry name" value="GLYCOSYLTRANSFERASE"/>
    <property type="match status" value="1"/>
</dbReference>
<evidence type="ECO:0000313" key="3">
    <source>
        <dbReference type="EMBL" id="SHM85275.1"/>
    </source>
</evidence>
<accession>A0A1M7M3L6</accession>
<dbReference type="EMBL" id="FRBL01000012">
    <property type="protein sequence ID" value="SHM85275.1"/>
    <property type="molecule type" value="Genomic_DNA"/>
</dbReference>
<dbReference type="RefSeq" id="WP_073087012.1">
    <property type="nucleotide sequence ID" value="NZ_FRBL01000012.1"/>
</dbReference>
<dbReference type="Gene3D" id="3.40.50.2000">
    <property type="entry name" value="Glycogen Phosphorylase B"/>
    <property type="match status" value="2"/>
</dbReference>
<dbReference type="Proteomes" id="UP000184420">
    <property type="component" value="Unassembled WGS sequence"/>
</dbReference>